<feature type="transmembrane region" description="Helical" evidence="11">
    <location>
        <begin position="381"/>
        <end position="401"/>
    </location>
</feature>
<feature type="transmembrane region" description="Helical" evidence="11">
    <location>
        <begin position="6"/>
        <end position="24"/>
    </location>
</feature>
<dbReference type="GO" id="GO:0015385">
    <property type="term" value="F:sodium:proton antiporter activity"/>
    <property type="evidence" value="ECO:0007669"/>
    <property type="project" value="InterPro"/>
</dbReference>
<feature type="transmembrane region" description="Helical" evidence="11">
    <location>
        <begin position="31"/>
        <end position="50"/>
    </location>
</feature>
<evidence type="ECO:0000313" key="14">
    <source>
        <dbReference type="Proteomes" id="UP000254291"/>
    </source>
</evidence>
<evidence type="ECO:0000256" key="10">
    <source>
        <dbReference type="SAM" id="MobiDB-lite"/>
    </source>
</evidence>
<keyword evidence="7" id="KW-0406">Ion transport</keyword>
<keyword evidence="8 11" id="KW-0472">Membrane</keyword>
<dbReference type="EMBL" id="UGQM01000001">
    <property type="protein sequence ID" value="STZ44630.1"/>
    <property type="molecule type" value="Genomic_DNA"/>
</dbReference>
<feature type="transmembrane region" description="Helical" evidence="11">
    <location>
        <begin position="185"/>
        <end position="207"/>
    </location>
</feature>
<keyword evidence="6" id="KW-0915">Sodium</keyword>
<dbReference type="Gene3D" id="6.10.140.1330">
    <property type="match status" value="1"/>
</dbReference>
<feature type="transmembrane region" description="Helical" evidence="11">
    <location>
        <begin position="413"/>
        <end position="434"/>
    </location>
</feature>
<evidence type="ECO:0000256" key="6">
    <source>
        <dbReference type="ARBA" id="ARBA00023053"/>
    </source>
</evidence>
<reference evidence="13 14" key="1">
    <citation type="submission" date="2018-06" db="EMBL/GenBank/DDBJ databases">
        <authorList>
            <consortium name="Pathogen Informatics"/>
            <person name="Doyle S."/>
        </authorList>
    </citation>
    <scope>NUCLEOTIDE SEQUENCE [LARGE SCALE GENOMIC DNA]</scope>
    <source>
        <strain evidence="13 14">NCTC10742</strain>
    </source>
</reference>
<keyword evidence="4 11" id="KW-0812">Transmembrane</keyword>
<gene>
    <name evidence="13" type="primary">nhaK</name>
    <name evidence="13" type="ORF">NCTC10742_03869</name>
</gene>
<evidence type="ECO:0000256" key="3">
    <source>
        <dbReference type="ARBA" id="ARBA00022475"/>
    </source>
</evidence>
<protein>
    <submittedName>
        <fullName evidence="13">Sodium/hydrogen exchanger</fullName>
    </submittedName>
</protein>
<dbReference type="Pfam" id="PF00999">
    <property type="entry name" value="Na_H_Exchanger"/>
    <property type="match status" value="1"/>
</dbReference>
<evidence type="ECO:0000256" key="11">
    <source>
        <dbReference type="SAM" id="Phobius"/>
    </source>
</evidence>
<feature type="transmembrane region" description="Helical" evidence="11">
    <location>
        <begin position="56"/>
        <end position="74"/>
    </location>
</feature>
<dbReference type="GO" id="GO:0015386">
    <property type="term" value="F:potassium:proton antiporter activity"/>
    <property type="evidence" value="ECO:0007669"/>
    <property type="project" value="TreeGrafter"/>
</dbReference>
<keyword evidence="5 11" id="KW-1133">Transmembrane helix</keyword>
<feature type="transmembrane region" description="Helical" evidence="11">
    <location>
        <begin position="214"/>
        <end position="232"/>
    </location>
</feature>
<evidence type="ECO:0000256" key="5">
    <source>
        <dbReference type="ARBA" id="ARBA00022989"/>
    </source>
</evidence>
<keyword evidence="9" id="KW-0739">Sodium transport</keyword>
<feature type="transmembrane region" description="Helical" evidence="11">
    <location>
        <begin position="115"/>
        <end position="138"/>
    </location>
</feature>
<feature type="transmembrane region" description="Helical" evidence="11">
    <location>
        <begin position="86"/>
        <end position="109"/>
    </location>
</feature>
<comment type="subcellular location">
    <subcellularLocation>
        <location evidence="1">Cell membrane</location>
        <topology evidence="1">Multi-pass membrane protein</topology>
    </subcellularLocation>
</comment>
<dbReference type="AlphaFoldDB" id="A0A378SPF4"/>
<feature type="transmembrane region" description="Helical" evidence="11">
    <location>
        <begin position="159"/>
        <end position="179"/>
    </location>
</feature>
<keyword evidence="3" id="KW-1003">Cell membrane</keyword>
<feature type="region of interest" description="Disordered" evidence="10">
    <location>
        <begin position="347"/>
        <end position="369"/>
    </location>
</feature>
<evidence type="ECO:0000256" key="9">
    <source>
        <dbReference type="ARBA" id="ARBA00023201"/>
    </source>
</evidence>
<feature type="domain" description="Cation/H+ exchanger transmembrane" evidence="12">
    <location>
        <begin position="16"/>
        <end position="438"/>
    </location>
</feature>
<evidence type="ECO:0000313" key="13">
    <source>
        <dbReference type="EMBL" id="STZ44630.1"/>
    </source>
</evidence>
<evidence type="ECO:0000256" key="1">
    <source>
        <dbReference type="ARBA" id="ARBA00004651"/>
    </source>
</evidence>
<name>A0A378SPF4_9MYCO</name>
<dbReference type="PANTHER" id="PTHR10110:SF86">
    <property type="entry name" value="SODIUM_HYDROGEN EXCHANGER 7"/>
    <property type="match status" value="1"/>
</dbReference>
<dbReference type="GO" id="GO:0098719">
    <property type="term" value="P:sodium ion import across plasma membrane"/>
    <property type="evidence" value="ECO:0007669"/>
    <property type="project" value="TreeGrafter"/>
</dbReference>
<dbReference type="PANTHER" id="PTHR10110">
    <property type="entry name" value="SODIUM/HYDROGEN EXCHANGER"/>
    <property type="match status" value="1"/>
</dbReference>
<proteinExistence type="predicted"/>
<organism evidence="13 14">
    <name type="scientific">Mycolicibacterium gilvum</name>
    <dbReference type="NCBI Taxonomy" id="1804"/>
    <lineage>
        <taxon>Bacteria</taxon>
        <taxon>Bacillati</taxon>
        <taxon>Actinomycetota</taxon>
        <taxon>Actinomycetes</taxon>
        <taxon>Mycobacteriales</taxon>
        <taxon>Mycobacteriaceae</taxon>
        <taxon>Mycolicibacterium</taxon>
    </lineage>
</organism>
<feature type="transmembrane region" description="Helical" evidence="11">
    <location>
        <begin position="267"/>
        <end position="286"/>
    </location>
</feature>
<evidence type="ECO:0000256" key="4">
    <source>
        <dbReference type="ARBA" id="ARBA00022692"/>
    </source>
</evidence>
<sequence length="568" mass="61304">MSLENLPVELILVVVGAIVVTAMAQRRGLEPALVIVVVGIAVSFIPGFEAPELDSHILLSVVLPPLLYSAALNFSFPTFLRNIKPILGLGVGLVVVTAFTVAMVSAWLVVVPLTFATALVLGAIVAPPDAVTAVAVGRKLGLPKRVMTILTGESLINDAAALALFSVAVAQVAGSHTFIENPLLLFTYSAVLGPLVGAALGYITLWIRRRLAHPALETVQGLMVPFAAFILAEEMHASGVLAVVVAGFIVGSGTVDAGYQTRLQERYVWNSVDVLLEAFVFAYIGLHLRFVLEDLRDAHESLVQVAVASVVVLLIVLVIRPLSVFAMFGRRKLANQVEKRLSVPVPERGRGALGTRRRDPDRPRRRFGSDNRTLSWQENVVVSWTGMRGVVTLAAAAAIPATTAAGEPFPERATIQAISFVVAVATLLLQGWTLPLLIRRLKVSAEADRAYTVAETEKAELVVHEAADEVFEVFRANPPQGLDPRTLAEIRGIVERHSQDADEMPDPEGRTRRAEVFGQLYRDVLAAQRAALIGERDAGRIDDEAVRAMLERLDLQEAGVSARLESRL</sequence>
<evidence type="ECO:0000256" key="2">
    <source>
        <dbReference type="ARBA" id="ARBA00022448"/>
    </source>
</evidence>
<evidence type="ECO:0000256" key="7">
    <source>
        <dbReference type="ARBA" id="ARBA00023065"/>
    </source>
</evidence>
<keyword evidence="2" id="KW-0813">Transport</keyword>
<dbReference type="InterPro" id="IPR018422">
    <property type="entry name" value="Cation/H_exchanger_CPA1"/>
</dbReference>
<accession>A0A378SPF4</accession>
<dbReference type="Proteomes" id="UP000254291">
    <property type="component" value="Unassembled WGS sequence"/>
</dbReference>
<dbReference type="GO" id="GO:0051453">
    <property type="term" value="P:regulation of intracellular pH"/>
    <property type="evidence" value="ECO:0007669"/>
    <property type="project" value="TreeGrafter"/>
</dbReference>
<evidence type="ECO:0000256" key="8">
    <source>
        <dbReference type="ARBA" id="ARBA00023136"/>
    </source>
</evidence>
<evidence type="ECO:0000259" key="12">
    <source>
        <dbReference type="Pfam" id="PF00999"/>
    </source>
</evidence>
<dbReference type="InterPro" id="IPR006153">
    <property type="entry name" value="Cation/H_exchanger_TM"/>
</dbReference>
<dbReference type="GO" id="GO:0005886">
    <property type="term" value="C:plasma membrane"/>
    <property type="evidence" value="ECO:0007669"/>
    <property type="project" value="UniProtKB-SubCell"/>
</dbReference>
<feature type="transmembrane region" description="Helical" evidence="11">
    <location>
        <begin position="238"/>
        <end position="255"/>
    </location>
</feature>
<feature type="transmembrane region" description="Helical" evidence="11">
    <location>
        <begin position="306"/>
        <end position="329"/>
    </location>
</feature>